<keyword evidence="4" id="KW-1185">Reference proteome</keyword>
<evidence type="ECO:0000313" key="4">
    <source>
        <dbReference type="Proteomes" id="UP000282323"/>
    </source>
</evidence>
<gene>
    <name evidence="3" type="ORF">EA473_21220</name>
</gene>
<organism evidence="3 4">
    <name type="scientific">Natrarchaeobius chitinivorans</name>
    <dbReference type="NCBI Taxonomy" id="1679083"/>
    <lineage>
        <taxon>Archaea</taxon>
        <taxon>Methanobacteriati</taxon>
        <taxon>Methanobacteriota</taxon>
        <taxon>Stenosarchaea group</taxon>
        <taxon>Halobacteria</taxon>
        <taxon>Halobacteriales</taxon>
        <taxon>Natrialbaceae</taxon>
        <taxon>Natrarchaeobius</taxon>
    </lineage>
</organism>
<dbReference type="RefSeq" id="WP_124197544.1">
    <property type="nucleotide sequence ID" value="NZ_REGA01000029.1"/>
</dbReference>
<dbReference type="EMBL" id="REGA01000029">
    <property type="protein sequence ID" value="RQG90392.1"/>
    <property type="molecule type" value="Genomic_DNA"/>
</dbReference>
<evidence type="ECO:0000256" key="1">
    <source>
        <dbReference type="SAM" id="MobiDB-lite"/>
    </source>
</evidence>
<dbReference type="InterPro" id="IPR011856">
    <property type="entry name" value="tRNA_endonuc-like_dom_sf"/>
</dbReference>
<protein>
    <submittedName>
        <fullName evidence="3">DUF91 domain-containing protein</fullName>
    </submittedName>
</protein>
<evidence type="ECO:0000259" key="2">
    <source>
        <dbReference type="Pfam" id="PF01939"/>
    </source>
</evidence>
<name>A0A3N6MXX1_NATCH</name>
<dbReference type="Proteomes" id="UP000282323">
    <property type="component" value="Unassembled WGS sequence"/>
</dbReference>
<dbReference type="GO" id="GO:0003676">
    <property type="term" value="F:nucleic acid binding"/>
    <property type="evidence" value="ECO:0007669"/>
    <property type="project" value="InterPro"/>
</dbReference>
<dbReference type="Pfam" id="PF01939">
    <property type="entry name" value="NucS_C"/>
    <property type="match status" value="1"/>
</dbReference>
<feature type="domain" description="Endonuclease NucS C-terminal" evidence="2">
    <location>
        <begin position="25"/>
        <end position="80"/>
    </location>
</feature>
<comment type="caution">
    <text evidence="3">The sequence shown here is derived from an EMBL/GenBank/DDBJ whole genome shotgun (WGS) entry which is preliminary data.</text>
</comment>
<sequence>MLRVGSDKEVTSLESVSMSDRDFREDDLREWIISDPKSILGEEFLIIGREVAVQRIGDAIDLLGIDRDGNVVVIELKRGSLQGTVDFQGLKYAAYSSHWDYDYPSLAKRETT</sequence>
<dbReference type="InterPro" id="IPR048301">
    <property type="entry name" value="NucS_C"/>
</dbReference>
<reference evidence="3 4" key="1">
    <citation type="submission" date="2018-10" db="EMBL/GenBank/DDBJ databases">
        <title>Natrarchaeobius chitinivorans gen. nov., sp. nov., and Natrarchaeobius haloalkaliphilus sp. nov., alkaliphilic, chitin-utilizing haloarchaea from hypersaline alkaline lakes.</title>
        <authorList>
            <person name="Sorokin D.Y."/>
            <person name="Elcheninov A.G."/>
            <person name="Kostrikina N.A."/>
            <person name="Bale N.J."/>
            <person name="Sinninghe Damste J.S."/>
            <person name="Khijniak T.V."/>
            <person name="Kublanov I.V."/>
            <person name="Toshchakov S.V."/>
        </authorList>
    </citation>
    <scope>NUCLEOTIDE SEQUENCE [LARGE SCALE GENOMIC DNA]</scope>
    <source>
        <strain evidence="3 4">AArcht4T</strain>
    </source>
</reference>
<dbReference type="AlphaFoldDB" id="A0A3N6MXX1"/>
<feature type="compositionally biased region" description="Basic and acidic residues" evidence="1">
    <location>
        <begin position="1"/>
        <end position="11"/>
    </location>
</feature>
<dbReference type="OrthoDB" id="191938at2157"/>
<accession>A0A3N6MXX1</accession>
<evidence type="ECO:0000313" key="3">
    <source>
        <dbReference type="EMBL" id="RQG90392.1"/>
    </source>
</evidence>
<proteinExistence type="predicted"/>
<feature type="region of interest" description="Disordered" evidence="1">
    <location>
        <begin position="1"/>
        <end position="20"/>
    </location>
</feature>
<dbReference type="Gene3D" id="3.40.1350.10">
    <property type="match status" value="1"/>
</dbReference>
<dbReference type="GO" id="GO:0004519">
    <property type="term" value="F:endonuclease activity"/>
    <property type="evidence" value="ECO:0007669"/>
    <property type="project" value="InterPro"/>
</dbReference>